<dbReference type="SFLD" id="SFLDG01144">
    <property type="entry name" value="C2.B.4:_PGP_Like"/>
    <property type="match status" value="1"/>
</dbReference>
<dbReference type="InterPro" id="IPR006379">
    <property type="entry name" value="HAD-SF_hydro_IIB"/>
</dbReference>
<name>A0A9E2L0F8_9FUSO</name>
<proteinExistence type="predicted"/>
<evidence type="ECO:0000313" key="1">
    <source>
        <dbReference type="EMBL" id="MBU3842916.1"/>
    </source>
</evidence>
<sequence>MVKLIITDMDGTLLNSKNEINNEFWEIQEKLAKDGVIFSVASGRPYYNLVEKFKTLMDSMLFICENGAYVVFQGKEIYSNVIKREDIFFLLNICKNIEGIVPILCGKDSAYVERKSYFDEKYDFKPEINKYYNKLQIVENFDEVEDEFLKIAICDSLIAEKNSYNYFKNYEDRFQVVLSGKVWMDLGKIDTSKGMAIKMTQKNLGISYDETMAFGDYLNDYSMMKEAKYSYAMKNAHPQLKEVANFITENDNDNNGVVETIKQYFPNLK</sequence>
<dbReference type="AlphaFoldDB" id="A0A9E2L0F8"/>
<reference evidence="1" key="1">
    <citation type="journal article" date="2021" name="PeerJ">
        <title>Extensive microbial diversity within the chicken gut microbiome revealed by metagenomics and culture.</title>
        <authorList>
            <person name="Gilroy R."/>
            <person name="Ravi A."/>
            <person name="Getino M."/>
            <person name="Pursley I."/>
            <person name="Horton D.L."/>
            <person name="Alikhan N.F."/>
            <person name="Baker D."/>
            <person name="Gharbi K."/>
            <person name="Hall N."/>
            <person name="Watson M."/>
            <person name="Adriaenssens E.M."/>
            <person name="Foster-Nyarko E."/>
            <person name="Jarju S."/>
            <person name="Secka A."/>
            <person name="Antonio M."/>
            <person name="Oren A."/>
            <person name="Chaudhuri R.R."/>
            <person name="La Ragione R."/>
            <person name="Hildebrand F."/>
            <person name="Pallen M.J."/>
        </authorList>
    </citation>
    <scope>NUCLEOTIDE SEQUENCE</scope>
    <source>
        <strain evidence="1">A6-441</strain>
    </source>
</reference>
<dbReference type="EMBL" id="JAHLFN010000072">
    <property type="protein sequence ID" value="MBU3842916.1"/>
    <property type="molecule type" value="Genomic_DNA"/>
</dbReference>
<dbReference type="NCBIfam" id="TIGR01484">
    <property type="entry name" value="HAD-SF-IIB"/>
    <property type="match status" value="1"/>
</dbReference>
<dbReference type="SFLD" id="SFLDG01140">
    <property type="entry name" value="C2.B:_Phosphomannomutase_and_P"/>
    <property type="match status" value="1"/>
</dbReference>
<dbReference type="InterPro" id="IPR023214">
    <property type="entry name" value="HAD_sf"/>
</dbReference>
<dbReference type="PANTHER" id="PTHR10000:SF8">
    <property type="entry name" value="HAD SUPERFAMILY HYDROLASE-LIKE, TYPE 3"/>
    <property type="match status" value="1"/>
</dbReference>
<protein>
    <submittedName>
        <fullName evidence="1">Cof-type HAD-IIB family hydrolase</fullName>
    </submittedName>
</protein>
<dbReference type="NCBIfam" id="TIGR00099">
    <property type="entry name" value="Cof-subfamily"/>
    <property type="match status" value="1"/>
</dbReference>
<keyword evidence="1" id="KW-0378">Hydrolase</keyword>
<dbReference type="Gene3D" id="3.30.1240.10">
    <property type="match status" value="1"/>
</dbReference>
<dbReference type="InterPro" id="IPR036412">
    <property type="entry name" value="HAD-like_sf"/>
</dbReference>
<dbReference type="Pfam" id="PF08282">
    <property type="entry name" value="Hydrolase_3"/>
    <property type="match status" value="1"/>
</dbReference>
<dbReference type="PANTHER" id="PTHR10000">
    <property type="entry name" value="PHOSPHOSERINE PHOSPHATASE"/>
    <property type="match status" value="1"/>
</dbReference>
<gene>
    <name evidence="1" type="ORF">IAA47_08070</name>
</gene>
<dbReference type="GO" id="GO:0005829">
    <property type="term" value="C:cytosol"/>
    <property type="evidence" value="ECO:0007669"/>
    <property type="project" value="TreeGrafter"/>
</dbReference>
<dbReference type="GO" id="GO:0000287">
    <property type="term" value="F:magnesium ion binding"/>
    <property type="evidence" value="ECO:0007669"/>
    <property type="project" value="TreeGrafter"/>
</dbReference>
<dbReference type="GO" id="GO:0016791">
    <property type="term" value="F:phosphatase activity"/>
    <property type="evidence" value="ECO:0007669"/>
    <property type="project" value="TreeGrafter"/>
</dbReference>
<evidence type="ECO:0000313" key="2">
    <source>
        <dbReference type="Proteomes" id="UP000724657"/>
    </source>
</evidence>
<dbReference type="Proteomes" id="UP000724657">
    <property type="component" value="Unassembled WGS sequence"/>
</dbReference>
<dbReference type="SFLD" id="SFLDS00003">
    <property type="entry name" value="Haloacid_Dehalogenase"/>
    <property type="match status" value="1"/>
</dbReference>
<dbReference type="SUPFAM" id="SSF56784">
    <property type="entry name" value="HAD-like"/>
    <property type="match status" value="1"/>
</dbReference>
<accession>A0A9E2L0F8</accession>
<organism evidence="1 2">
    <name type="scientific">Candidatus Fusobacterium pullicola</name>
    <dbReference type="NCBI Taxonomy" id="2838601"/>
    <lineage>
        <taxon>Bacteria</taxon>
        <taxon>Fusobacteriati</taxon>
        <taxon>Fusobacteriota</taxon>
        <taxon>Fusobacteriia</taxon>
        <taxon>Fusobacteriales</taxon>
        <taxon>Fusobacteriaceae</taxon>
        <taxon>Fusobacterium</taxon>
    </lineage>
</organism>
<dbReference type="InterPro" id="IPR000150">
    <property type="entry name" value="Cof"/>
</dbReference>
<dbReference type="PROSITE" id="PS01228">
    <property type="entry name" value="COF_1"/>
    <property type="match status" value="1"/>
</dbReference>
<dbReference type="Gene3D" id="3.40.50.1000">
    <property type="entry name" value="HAD superfamily/HAD-like"/>
    <property type="match status" value="1"/>
</dbReference>
<reference evidence="1" key="2">
    <citation type="submission" date="2021-04" db="EMBL/GenBank/DDBJ databases">
        <authorList>
            <person name="Gilroy R."/>
        </authorList>
    </citation>
    <scope>NUCLEOTIDE SEQUENCE</scope>
    <source>
        <strain evidence="1">A6-441</strain>
    </source>
</reference>
<comment type="caution">
    <text evidence="1">The sequence shown here is derived from an EMBL/GenBank/DDBJ whole genome shotgun (WGS) entry which is preliminary data.</text>
</comment>